<dbReference type="AlphaFoldDB" id="A0A368NMY9"/>
<dbReference type="CDD" id="cd00452">
    <property type="entry name" value="KDPG_aldolase"/>
    <property type="match status" value="1"/>
</dbReference>
<dbReference type="Pfam" id="PF01081">
    <property type="entry name" value="Aldolase"/>
    <property type="match status" value="1"/>
</dbReference>
<dbReference type="InterPro" id="IPR013785">
    <property type="entry name" value="Aldolase_TIM"/>
</dbReference>
<comment type="catalytic activity">
    <reaction evidence="1">
        <text>2-dehydro-3-deoxy-6-phospho-D-gluconate = D-glyceraldehyde 3-phosphate + pyruvate</text>
        <dbReference type="Rhea" id="RHEA:17089"/>
        <dbReference type="ChEBI" id="CHEBI:15361"/>
        <dbReference type="ChEBI" id="CHEBI:57569"/>
        <dbReference type="ChEBI" id="CHEBI:59776"/>
        <dbReference type="EC" id="4.1.2.14"/>
    </reaction>
</comment>
<evidence type="ECO:0000256" key="3">
    <source>
        <dbReference type="ARBA" id="ARBA00006906"/>
    </source>
</evidence>
<comment type="subunit">
    <text evidence="4">Homotrimer.</text>
</comment>
<dbReference type="PROSITE" id="PS00159">
    <property type="entry name" value="ALDOLASE_KDPG_KHG_1"/>
    <property type="match status" value="1"/>
</dbReference>
<dbReference type="Gene3D" id="3.20.20.70">
    <property type="entry name" value="Aldolase class I"/>
    <property type="match status" value="1"/>
</dbReference>
<evidence type="ECO:0000256" key="2">
    <source>
        <dbReference type="ARBA" id="ARBA00004736"/>
    </source>
</evidence>
<dbReference type="RefSeq" id="WP_114337620.1">
    <property type="nucleotide sequence ID" value="NZ_QPID01000003.1"/>
</dbReference>
<reference evidence="9 10" key="1">
    <citation type="submission" date="2018-07" db="EMBL/GenBank/DDBJ databases">
        <title>Corallincola holothuriorum sp. nov., a new facultative anaerobe isolated from sea cucumber Apostichopus japonicus.</title>
        <authorList>
            <person name="Xia H."/>
        </authorList>
    </citation>
    <scope>NUCLEOTIDE SEQUENCE [LARGE SCALE GENOMIC DNA]</scope>
    <source>
        <strain evidence="9 10">C4</strain>
    </source>
</reference>
<dbReference type="EC" id="4.1.2.14" evidence="5"/>
<dbReference type="NCBIfam" id="TIGR01182">
    <property type="entry name" value="eda"/>
    <property type="match status" value="1"/>
</dbReference>
<dbReference type="InterPro" id="IPR031337">
    <property type="entry name" value="KDPG/KHG_AS_1"/>
</dbReference>
<dbReference type="OrthoDB" id="9805177at2"/>
<keyword evidence="10" id="KW-1185">Reference proteome</keyword>
<evidence type="ECO:0000256" key="4">
    <source>
        <dbReference type="ARBA" id="ARBA00011233"/>
    </source>
</evidence>
<evidence type="ECO:0000256" key="7">
    <source>
        <dbReference type="ARBA" id="ARBA00023270"/>
    </source>
</evidence>
<name>A0A368NMY9_9GAMM</name>
<dbReference type="EMBL" id="QPID01000003">
    <property type="protein sequence ID" value="RCU51024.1"/>
    <property type="molecule type" value="Genomic_DNA"/>
</dbReference>
<dbReference type="SUPFAM" id="SSF51569">
    <property type="entry name" value="Aldolase"/>
    <property type="match status" value="1"/>
</dbReference>
<evidence type="ECO:0000256" key="8">
    <source>
        <dbReference type="ARBA" id="ARBA00023277"/>
    </source>
</evidence>
<evidence type="ECO:0000256" key="6">
    <source>
        <dbReference type="ARBA" id="ARBA00023239"/>
    </source>
</evidence>
<evidence type="ECO:0000256" key="1">
    <source>
        <dbReference type="ARBA" id="ARBA00000654"/>
    </source>
</evidence>
<evidence type="ECO:0000313" key="10">
    <source>
        <dbReference type="Proteomes" id="UP000252558"/>
    </source>
</evidence>
<comment type="similarity">
    <text evidence="3">Belongs to the KHG/KDPG aldolase family.</text>
</comment>
<dbReference type="NCBIfam" id="NF004325">
    <property type="entry name" value="PRK05718.1"/>
    <property type="match status" value="1"/>
</dbReference>
<sequence length="208" mass="21545">MDKMQQLIERTYPVLPVMVIKRLADAVPLATALAKGGIDVFEVTLRTACALDAIKAIKQDVPDALVGAGTVCSAEQLLQVQAAGADFAVSPGLTEQLAEAAVANNFILIPGVSTPSEVMRAQQYGFNLLKFFPAAQAGGVGMLKAFAGPFGNLKFCPTGGISEANAADYLALDNVVCVGGSWVCPNAMVEAGDWQGITDLAKATSQLG</sequence>
<organism evidence="9 10">
    <name type="scientific">Corallincola holothuriorum</name>
    <dbReference type="NCBI Taxonomy" id="2282215"/>
    <lineage>
        <taxon>Bacteria</taxon>
        <taxon>Pseudomonadati</taxon>
        <taxon>Pseudomonadota</taxon>
        <taxon>Gammaproteobacteria</taxon>
        <taxon>Alteromonadales</taxon>
        <taxon>Psychromonadaceae</taxon>
        <taxon>Corallincola</taxon>
    </lineage>
</organism>
<dbReference type="Proteomes" id="UP000252558">
    <property type="component" value="Unassembled WGS sequence"/>
</dbReference>
<evidence type="ECO:0000256" key="5">
    <source>
        <dbReference type="ARBA" id="ARBA00013063"/>
    </source>
</evidence>
<evidence type="ECO:0000313" key="9">
    <source>
        <dbReference type="EMBL" id="RCU51024.1"/>
    </source>
</evidence>
<dbReference type="GO" id="GO:0008675">
    <property type="term" value="F:2-dehydro-3-deoxy-phosphogluconate aldolase activity"/>
    <property type="evidence" value="ECO:0007669"/>
    <property type="project" value="UniProtKB-EC"/>
</dbReference>
<comment type="pathway">
    <text evidence="2">Carbohydrate acid metabolism; 2-dehydro-3-deoxy-D-gluconate degradation; D-glyceraldehyde 3-phosphate and pyruvate from 2-dehydro-3-deoxy-D-gluconate: step 2/2.</text>
</comment>
<gene>
    <name evidence="9" type="ORF">DU002_06795</name>
</gene>
<keyword evidence="8" id="KW-0119">Carbohydrate metabolism</keyword>
<dbReference type="InterPro" id="IPR031338">
    <property type="entry name" value="KDPG/KHG_AS_2"/>
</dbReference>
<dbReference type="InterPro" id="IPR000887">
    <property type="entry name" value="Aldlse_KDPG_KHG"/>
</dbReference>
<protein>
    <recommendedName>
        <fullName evidence="5">2-dehydro-3-deoxy-phosphogluconate aldolase</fullName>
        <ecNumber evidence="5">4.1.2.14</ecNumber>
    </recommendedName>
</protein>
<comment type="caution">
    <text evidence="9">The sequence shown here is derived from an EMBL/GenBank/DDBJ whole genome shotgun (WGS) entry which is preliminary data.</text>
</comment>
<accession>A0A368NMY9</accession>
<dbReference type="PANTHER" id="PTHR30246">
    <property type="entry name" value="2-KETO-3-DEOXY-6-PHOSPHOGLUCONATE ALDOLASE"/>
    <property type="match status" value="1"/>
</dbReference>
<dbReference type="PROSITE" id="PS00160">
    <property type="entry name" value="ALDOLASE_KDPG_KHG_2"/>
    <property type="match status" value="1"/>
</dbReference>
<dbReference type="PANTHER" id="PTHR30246:SF1">
    <property type="entry name" value="2-DEHYDRO-3-DEOXY-6-PHOSPHOGALACTONATE ALDOLASE-RELATED"/>
    <property type="match status" value="1"/>
</dbReference>
<proteinExistence type="inferred from homology"/>
<keyword evidence="7" id="KW-0704">Schiff base</keyword>
<keyword evidence="6" id="KW-0456">Lyase</keyword>